<dbReference type="PANTHER" id="PTHR28595">
    <property type="entry name" value="39S RIBOSOMAL PROTEIN L54, MITOCHONDRIAL"/>
    <property type="match status" value="1"/>
</dbReference>
<organism evidence="8 9">
    <name type="scientific">Diploscapter pachys</name>
    <dbReference type="NCBI Taxonomy" id="2018661"/>
    <lineage>
        <taxon>Eukaryota</taxon>
        <taxon>Metazoa</taxon>
        <taxon>Ecdysozoa</taxon>
        <taxon>Nematoda</taxon>
        <taxon>Chromadorea</taxon>
        <taxon>Rhabditida</taxon>
        <taxon>Rhabditina</taxon>
        <taxon>Rhabditomorpha</taxon>
        <taxon>Rhabditoidea</taxon>
        <taxon>Rhabditidae</taxon>
        <taxon>Diploscapter</taxon>
    </lineage>
</organism>
<evidence type="ECO:0000256" key="3">
    <source>
        <dbReference type="ARBA" id="ARBA00022980"/>
    </source>
</evidence>
<dbReference type="Proteomes" id="UP000218231">
    <property type="component" value="Unassembled WGS sequence"/>
</dbReference>
<keyword evidence="2" id="KW-0809">Transit peptide</keyword>
<evidence type="ECO:0000313" key="8">
    <source>
        <dbReference type="EMBL" id="PAV55682.1"/>
    </source>
</evidence>
<evidence type="ECO:0000256" key="6">
    <source>
        <dbReference type="ARBA" id="ARBA00033752"/>
    </source>
</evidence>
<comment type="similarity">
    <text evidence="6">Belongs to the mitochondrion-specific ribosomal protein mL54 family.</text>
</comment>
<dbReference type="OrthoDB" id="10252718at2759"/>
<gene>
    <name evidence="8" type="ORF">WR25_05928</name>
</gene>
<dbReference type="EMBL" id="LIAE01010758">
    <property type="protein sequence ID" value="PAV55682.1"/>
    <property type="molecule type" value="Genomic_DNA"/>
</dbReference>
<evidence type="ECO:0000256" key="5">
    <source>
        <dbReference type="ARBA" id="ARBA00023274"/>
    </source>
</evidence>
<evidence type="ECO:0000256" key="4">
    <source>
        <dbReference type="ARBA" id="ARBA00023128"/>
    </source>
</evidence>
<comment type="caution">
    <text evidence="8">The sequence shown here is derived from an EMBL/GenBank/DDBJ whole genome shotgun (WGS) entry which is preliminary data.</text>
</comment>
<dbReference type="AlphaFoldDB" id="A0A2A2J2C1"/>
<evidence type="ECO:0000256" key="7">
    <source>
        <dbReference type="ARBA" id="ARBA00035179"/>
    </source>
</evidence>
<evidence type="ECO:0000256" key="1">
    <source>
        <dbReference type="ARBA" id="ARBA00004173"/>
    </source>
</evidence>
<dbReference type="PANTHER" id="PTHR28595:SF1">
    <property type="entry name" value="LARGE RIBOSOMAL SUBUNIT PROTEIN ML54"/>
    <property type="match status" value="1"/>
</dbReference>
<accession>A0A2A2J2C1</accession>
<dbReference type="STRING" id="2018661.A0A2A2J2C1"/>
<keyword evidence="4" id="KW-0496">Mitochondrion</keyword>
<dbReference type="InterPro" id="IPR013870">
    <property type="entry name" value="Ribosomal_mL54"/>
</dbReference>
<sequence>MLTRLASGCLAGRSTISKVLVRCYAPPKAAATTSAVNLPAGKAEKAFVEEDVEKLCKHVCINHYVQGEEPGPKILPDSEYPSWLFELDLRPPRSLEELDPEKDGWLYWRALKHRQDQQFRRYQKLRYRWIHLQDSPSLKKLHRKQE</sequence>
<evidence type="ECO:0000256" key="2">
    <source>
        <dbReference type="ARBA" id="ARBA00022946"/>
    </source>
</evidence>
<evidence type="ECO:0000313" key="9">
    <source>
        <dbReference type="Proteomes" id="UP000218231"/>
    </source>
</evidence>
<dbReference type="GO" id="GO:0003735">
    <property type="term" value="F:structural constituent of ribosome"/>
    <property type="evidence" value="ECO:0007669"/>
    <property type="project" value="TreeGrafter"/>
</dbReference>
<proteinExistence type="inferred from homology"/>
<reference evidence="8 9" key="1">
    <citation type="journal article" date="2017" name="Curr. Biol.">
        <title>Genome architecture and evolution of a unichromosomal asexual nematode.</title>
        <authorList>
            <person name="Fradin H."/>
            <person name="Zegar C."/>
            <person name="Gutwein M."/>
            <person name="Lucas J."/>
            <person name="Kovtun M."/>
            <person name="Corcoran D."/>
            <person name="Baugh L.R."/>
            <person name="Kiontke K."/>
            <person name="Gunsalus K."/>
            <person name="Fitch D.H."/>
            <person name="Piano F."/>
        </authorList>
    </citation>
    <scope>NUCLEOTIDE SEQUENCE [LARGE SCALE GENOMIC DNA]</scope>
    <source>
        <strain evidence="8">PF1309</strain>
    </source>
</reference>
<dbReference type="Pfam" id="PF08561">
    <property type="entry name" value="Ribosomal_L37"/>
    <property type="match status" value="1"/>
</dbReference>
<name>A0A2A2J2C1_9BILA</name>
<protein>
    <recommendedName>
        <fullName evidence="7">Large ribosomal subunit protein mL54</fullName>
    </recommendedName>
</protein>
<keyword evidence="5" id="KW-0687">Ribonucleoprotein</keyword>
<keyword evidence="9" id="KW-1185">Reference proteome</keyword>
<dbReference type="GO" id="GO:0005762">
    <property type="term" value="C:mitochondrial large ribosomal subunit"/>
    <property type="evidence" value="ECO:0007669"/>
    <property type="project" value="TreeGrafter"/>
</dbReference>
<comment type="subcellular location">
    <subcellularLocation>
        <location evidence="1">Mitochondrion</location>
    </subcellularLocation>
</comment>
<keyword evidence="3" id="KW-0689">Ribosomal protein</keyword>